<proteinExistence type="predicted"/>
<organism evidence="8 9">
    <name type="scientific">Streptococcus himalayensis</name>
    <dbReference type="NCBI Taxonomy" id="1888195"/>
    <lineage>
        <taxon>Bacteria</taxon>
        <taxon>Bacillati</taxon>
        <taxon>Bacillota</taxon>
        <taxon>Bacilli</taxon>
        <taxon>Lactobacillales</taxon>
        <taxon>Streptococcaceae</taxon>
        <taxon>Streptococcus</taxon>
    </lineage>
</organism>
<keyword evidence="1" id="KW-0134">Cell wall</keyword>
<evidence type="ECO:0000313" key="9">
    <source>
        <dbReference type="Proteomes" id="UP000660801"/>
    </source>
</evidence>
<evidence type="ECO:0000256" key="4">
    <source>
        <dbReference type="ARBA" id="ARBA00023088"/>
    </source>
</evidence>
<feature type="chain" id="PRO_5037712767" evidence="6">
    <location>
        <begin position="34"/>
        <end position="1062"/>
    </location>
</feature>
<evidence type="ECO:0000256" key="1">
    <source>
        <dbReference type="ARBA" id="ARBA00022512"/>
    </source>
</evidence>
<feature type="domain" description="Gram-positive cocci surface proteins LPxTG" evidence="7">
    <location>
        <begin position="1029"/>
        <end position="1062"/>
    </location>
</feature>
<dbReference type="RefSeq" id="WP_068991719.1">
    <property type="nucleotide sequence ID" value="NZ_BMJN01000003.1"/>
</dbReference>
<evidence type="ECO:0000256" key="6">
    <source>
        <dbReference type="SAM" id="SignalP"/>
    </source>
</evidence>
<dbReference type="InterPro" id="IPR019931">
    <property type="entry name" value="LPXTG_anchor"/>
</dbReference>
<keyword evidence="8" id="KW-0645">Protease</keyword>
<keyword evidence="2" id="KW-0964">Secreted</keyword>
<accession>A0A917A4X1</accession>
<keyword evidence="3 6" id="KW-0732">Signal</keyword>
<dbReference type="GO" id="GO:0004180">
    <property type="term" value="F:carboxypeptidase activity"/>
    <property type="evidence" value="ECO:0007669"/>
    <property type="project" value="UniProtKB-KW"/>
</dbReference>
<keyword evidence="8" id="KW-0378">Hydrolase</keyword>
<evidence type="ECO:0000313" key="8">
    <source>
        <dbReference type="EMBL" id="GGE25201.1"/>
    </source>
</evidence>
<dbReference type="SUPFAM" id="SSF53187">
    <property type="entry name" value="Zn-dependent exopeptidases"/>
    <property type="match status" value="1"/>
</dbReference>
<evidence type="ECO:0000256" key="2">
    <source>
        <dbReference type="ARBA" id="ARBA00022525"/>
    </source>
</evidence>
<dbReference type="EMBL" id="BMJN01000003">
    <property type="protein sequence ID" value="GGE25201.1"/>
    <property type="molecule type" value="Genomic_DNA"/>
</dbReference>
<feature type="compositionally biased region" description="Polar residues" evidence="5">
    <location>
        <begin position="91"/>
        <end position="101"/>
    </location>
</feature>
<keyword evidence="9" id="KW-1185">Reference proteome</keyword>
<dbReference type="PROSITE" id="PS50847">
    <property type="entry name" value="GRAM_POS_ANCHORING"/>
    <property type="match status" value="1"/>
</dbReference>
<gene>
    <name evidence="8" type="ORF">GCM10011510_02880</name>
</gene>
<reference evidence="8" key="1">
    <citation type="journal article" date="2014" name="Int. J. Syst. Evol. Microbiol.">
        <title>Complete genome sequence of Corynebacterium casei LMG S-19264T (=DSM 44701T), isolated from a smear-ripened cheese.</title>
        <authorList>
            <consortium name="US DOE Joint Genome Institute (JGI-PGF)"/>
            <person name="Walter F."/>
            <person name="Albersmeier A."/>
            <person name="Kalinowski J."/>
            <person name="Ruckert C."/>
        </authorList>
    </citation>
    <scope>NUCLEOTIDE SEQUENCE</scope>
    <source>
        <strain evidence="8">CGMCC 1.15533</strain>
    </source>
</reference>
<evidence type="ECO:0000256" key="5">
    <source>
        <dbReference type="SAM" id="MobiDB-lite"/>
    </source>
</evidence>
<comment type="caution">
    <text evidence="8">The sequence shown here is derived from an EMBL/GenBank/DDBJ whole genome shotgun (WGS) entry which is preliminary data.</text>
</comment>
<evidence type="ECO:0000256" key="3">
    <source>
        <dbReference type="ARBA" id="ARBA00022729"/>
    </source>
</evidence>
<feature type="region of interest" description="Disordered" evidence="5">
    <location>
        <begin position="82"/>
        <end position="101"/>
    </location>
</feature>
<dbReference type="Gene3D" id="3.40.630.10">
    <property type="entry name" value="Zn peptidases"/>
    <property type="match status" value="1"/>
</dbReference>
<feature type="signal peptide" evidence="6">
    <location>
        <begin position="1"/>
        <end position="33"/>
    </location>
</feature>
<evidence type="ECO:0000259" key="7">
    <source>
        <dbReference type="PROSITE" id="PS50847"/>
    </source>
</evidence>
<dbReference type="Proteomes" id="UP000660801">
    <property type="component" value="Unassembled WGS sequence"/>
</dbReference>
<dbReference type="Pfam" id="PF00746">
    <property type="entry name" value="Gram_pos_anchor"/>
    <property type="match status" value="1"/>
</dbReference>
<protein>
    <submittedName>
        <fullName evidence="8">Zinc carboxypeptidase</fullName>
    </submittedName>
</protein>
<dbReference type="OrthoDB" id="9758209at2"/>
<dbReference type="NCBIfam" id="TIGR01167">
    <property type="entry name" value="LPXTG_anchor"/>
    <property type="match status" value="1"/>
</dbReference>
<reference evidence="8" key="2">
    <citation type="submission" date="2020-09" db="EMBL/GenBank/DDBJ databases">
        <authorList>
            <person name="Sun Q."/>
            <person name="Zhou Y."/>
        </authorList>
    </citation>
    <scope>NUCLEOTIDE SEQUENCE</scope>
    <source>
        <strain evidence="8">CGMCC 1.15533</strain>
    </source>
</reference>
<dbReference type="AlphaFoldDB" id="A0A917A4X1"/>
<name>A0A917A4X1_9STRE</name>
<sequence>MKKTSKHLLLKQLTITSAVLTAFLLSQGQGVLADERTSQESSSGTVISRVARNEEIVPELVAESFESVLPSSQPQAPMLEETHQHKGTVSGEVTQKSNQDDSIVTLPSTQVYMSEAGSFSDTIKQKIDNLSSLTWTLDDKPIEDWKTCSLKAGDFSGDSLMTIASSEQGDTQTISATFNPLFGKDLSLRSPSNIRRTYRSFIGEHILKGMASDGTVSVVKPLLFRPYKDFHTHDEMLAAIGKAQTEAAQNRFVNIETIGISAQNRAIKMGIIAKDQESVEDYLSRVTPLMLTKPDKMLELLKKGEFDYKLPVLINNTHADEQPGIDIITGLFKAFASQDIFDYSTTDEQGNLKQVHMDVNELLKKFIFLFDFTENPDGDVLNTRTLANGLDPNRDTGYQNNPETRAIVAQMNKWNPIAVYDVHGFVKEFLIEPATPPHDPNFEYDLLADLMLENAREMGRTGVANSSYESFIIPKLDWGSGWDDSFSGYTAVYAMYHGILGHTIEIPQGNQDSYDAGYHAVLGGIHFLSERPDQLMETRLKFYSRGVNKVESPEAEKELVGPDGEVVGRLKQGAPKFFPDYYVIPMGLGKEVDSQEAFNMIDYFKRNGVEVKELLQDTASFKKGDLVVDMAQAKRGFANHVLYSGSNESAWEAMYAELVVNFPNMRGFKATAVFQDKLFENQLKEVSWTKAPRTTMVDDEAPYYVIANTSKESVKAVNQVIKAGGKVYLTEDGYIVDTNTFAKLLTDYAIYGEALYKKPVGTPLSMIKVYSPSHHFTWAGDFPITSNSALALKDMGFTIVETADESDAIVLEDGKFSADILGKKPTIILGGEAMQRLEELGVLEGFNAEQFEYGDSYEGLLRAIVDDKSPIASGYAKHDFFYSNSGNWIEETPKGFQPIVTVADKDFYVAGWWPGNEQLANKVMAIYGQYQENPLFIYAGNPTNRLHPVHLYRWVSNALFGLQLASLEELPIKGIMIPPVYQSTPSQNWNMAKPIIHQEVIQTAVVYHQTEKQPILTSTQETMVMQEELPNTSSKESSKMTILGLLVSISSCMFVLKRKEEK</sequence>
<keyword evidence="4" id="KW-0572">Peptidoglycan-anchor</keyword>
<keyword evidence="8" id="KW-0121">Carboxypeptidase</keyword>